<feature type="transmembrane region" description="Helical" evidence="1">
    <location>
        <begin position="20"/>
        <end position="38"/>
    </location>
</feature>
<evidence type="ECO:0000313" key="4">
    <source>
        <dbReference type="Proteomes" id="UP001190002"/>
    </source>
</evidence>
<evidence type="ECO:0000313" key="3">
    <source>
        <dbReference type="EMBL" id="CAJ0896927.1"/>
    </source>
</evidence>
<dbReference type="EMBL" id="CATVXE010000010">
    <property type="protein sequence ID" value="CAJ0685426.1"/>
    <property type="molecule type" value="Genomic_DNA"/>
</dbReference>
<sequence length="60" mass="6344">MKTRQQRTQHRQSGAAAVEYAFLLVIGAMVLMGVLANVESSVGDLWSHAATQISTVLGSG</sequence>
<evidence type="ECO:0000256" key="1">
    <source>
        <dbReference type="SAM" id="Phobius"/>
    </source>
</evidence>
<keyword evidence="5" id="KW-1185">Reference proteome</keyword>
<keyword evidence="1" id="KW-0812">Transmembrane</keyword>
<keyword evidence="1" id="KW-1133">Transmembrane helix</keyword>
<proteinExistence type="predicted"/>
<evidence type="ECO:0000313" key="2">
    <source>
        <dbReference type="EMBL" id="CAJ0685426.1"/>
    </source>
</evidence>
<dbReference type="Proteomes" id="UP001190452">
    <property type="component" value="Unassembled WGS sequence"/>
</dbReference>
<keyword evidence="1" id="KW-0472">Membrane</keyword>
<name>A0AAD2EHE4_9RALS</name>
<dbReference type="EMBL" id="CAUDKV010000029">
    <property type="protein sequence ID" value="CAJ0896927.1"/>
    <property type="molecule type" value="Genomic_DNA"/>
</dbReference>
<evidence type="ECO:0008006" key="6">
    <source>
        <dbReference type="Google" id="ProtNLM"/>
    </source>
</evidence>
<dbReference type="RefSeq" id="WP_096745746.1">
    <property type="nucleotide sequence ID" value="NZ_CATVXE010000010.1"/>
</dbReference>
<gene>
    <name evidence="3" type="ORF">R77569_04647</name>
    <name evidence="2" type="ORF">R77591_02707</name>
</gene>
<dbReference type="Proteomes" id="UP001190002">
    <property type="component" value="Unassembled WGS sequence"/>
</dbReference>
<organism evidence="2 4">
    <name type="scientific">Ralstonia mannitolilytica</name>
    <dbReference type="NCBI Taxonomy" id="105219"/>
    <lineage>
        <taxon>Bacteria</taxon>
        <taxon>Pseudomonadati</taxon>
        <taxon>Pseudomonadota</taxon>
        <taxon>Betaproteobacteria</taxon>
        <taxon>Burkholderiales</taxon>
        <taxon>Burkholderiaceae</taxon>
        <taxon>Ralstonia</taxon>
    </lineage>
</organism>
<evidence type="ECO:0000313" key="5">
    <source>
        <dbReference type="Proteomes" id="UP001190452"/>
    </source>
</evidence>
<dbReference type="AlphaFoldDB" id="A0AAD2EHE4"/>
<reference evidence="2 5" key="1">
    <citation type="submission" date="2023-07" db="EMBL/GenBank/DDBJ databases">
        <authorList>
            <person name="Peeters C."/>
        </authorList>
    </citation>
    <scope>NUCLEOTIDE SEQUENCE</scope>
    <source>
        <strain evidence="3 5">R-77569</strain>
        <strain evidence="2">R-77591</strain>
    </source>
</reference>
<protein>
    <recommendedName>
        <fullName evidence="6">Flp family type IVb pilin</fullName>
    </recommendedName>
</protein>
<comment type="caution">
    <text evidence="2">The sequence shown here is derived from an EMBL/GenBank/DDBJ whole genome shotgun (WGS) entry which is preliminary data.</text>
</comment>
<accession>A0AAD2EHE4</accession>